<keyword evidence="4 8" id="KW-0808">Transferase</keyword>
<gene>
    <name evidence="8" type="ORF">B0O44_101428</name>
</gene>
<evidence type="ECO:0000256" key="7">
    <source>
        <dbReference type="SAM" id="Phobius"/>
    </source>
</evidence>
<keyword evidence="5 7" id="KW-0472">Membrane</keyword>
<dbReference type="GO" id="GO:0016746">
    <property type="term" value="F:acyltransferase activity"/>
    <property type="evidence" value="ECO:0007669"/>
    <property type="project" value="UniProtKB-KW"/>
</dbReference>
<keyword evidence="6" id="KW-0012">Acyltransferase</keyword>
<evidence type="ECO:0000313" key="9">
    <source>
        <dbReference type="Proteomes" id="UP000248198"/>
    </source>
</evidence>
<evidence type="ECO:0000256" key="5">
    <source>
        <dbReference type="ARBA" id="ARBA00023136"/>
    </source>
</evidence>
<dbReference type="AlphaFoldDB" id="A0A318ULI8"/>
<evidence type="ECO:0000256" key="3">
    <source>
        <dbReference type="ARBA" id="ARBA00022519"/>
    </source>
</evidence>
<dbReference type="InterPro" id="IPR004960">
    <property type="entry name" value="LipA_acyltrans"/>
</dbReference>
<dbReference type="OrthoDB" id="9801955at2"/>
<dbReference type="GO" id="GO:0009247">
    <property type="term" value="P:glycolipid biosynthetic process"/>
    <property type="evidence" value="ECO:0007669"/>
    <property type="project" value="UniProtKB-ARBA"/>
</dbReference>
<sequence length="292" mass="34796">MIKKGFSYIGIFFLYCLAILPTPLLYLFSKLSYYLLYYVVGYRRSVVRENLLLSFPEKKTEEIELIEKQFFRFLSDLIFEIVKMPLISKKELKKRYVFHNLDLLEDCFKKGRSVIVCSAHYGNWEWGMIALSIHLSETKFVIYKPLHNTVFDNWFLKIRSRFGNTLISMRQTLRSLADSKKITSAFFFASDQVPLKEPSNYWMTFMNQATPVYMGPEKIARQTNRPVFYFKTTVVKRGYYEVDCIPVCMEPKDSPEYEITENQFKLLTESIVAEPQYWLWSHKRWKHQPEIA</sequence>
<dbReference type="Pfam" id="PF03279">
    <property type="entry name" value="Lip_A_acyltrans"/>
    <property type="match status" value="1"/>
</dbReference>
<feature type="transmembrane region" description="Helical" evidence="7">
    <location>
        <begin position="6"/>
        <end position="28"/>
    </location>
</feature>
<evidence type="ECO:0000256" key="2">
    <source>
        <dbReference type="ARBA" id="ARBA00022475"/>
    </source>
</evidence>
<keyword evidence="9" id="KW-1185">Reference proteome</keyword>
<dbReference type="RefSeq" id="WP_110827043.1">
    <property type="nucleotide sequence ID" value="NZ_QKLU01000001.1"/>
</dbReference>
<dbReference type="PANTHER" id="PTHR30606:SF10">
    <property type="entry name" value="PHOSPHATIDYLINOSITOL MANNOSIDE ACYLTRANSFERASE"/>
    <property type="match status" value="1"/>
</dbReference>
<keyword evidence="2" id="KW-1003">Cell membrane</keyword>
<evidence type="ECO:0000256" key="6">
    <source>
        <dbReference type="ARBA" id="ARBA00023315"/>
    </source>
</evidence>
<keyword evidence="7" id="KW-1133">Transmembrane helix</keyword>
<comment type="caution">
    <text evidence="8">The sequence shown here is derived from an EMBL/GenBank/DDBJ whole genome shotgun (WGS) entry which is preliminary data.</text>
</comment>
<evidence type="ECO:0000313" key="8">
    <source>
        <dbReference type="EMBL" id="PYF76953.1"/>
    </source>
</evidence>
<dbReference type="Proteomes" id="UP000248198">
    <property type="component" value="Unassembled WGS sequence"/>
</dbReference>
<evidence type="ECO:0000256" key="1">
    <source>
        <dbReference type="ARBA" id="ARBA00004533"/>
    </source>
</evidence>
<dbReference type="PANTHER" id="PTHR30606">
    <property type="entry name" value="LIPID A BIOSYNTHESIS LAUROYL ACYLTRANSFERASE"/>
    <property type="match status" value="1"/>
</dbReference>
<reference evidence="8 9" key="1">
    <citation type="submission" date="2018-06" db="EMBL/GenBank/DDBJ databases">
        <title>Genomic Encyclopedia of Archaeal and Bacterial Type Strains, Phase II (KMG-II): from individual species to whole genera.</title>
        <authorList>
            <person name="Goeker M."/>
        </authorList>
    </citation>
    <scope>NUCLEOTIDE SEQUENCE [LARGE SCALE GENOMIC DNA]</scope>
    <source>
        <strain evidence="8 9">DSM 27372</strain>
    </source>
</reference>
<protein>
    <submittedName>
        <fullName evidence="8">KDO2-lipid IV(A) lauroyltransferase</fullName>
    </submittedName>
</protein>
<accession>A0A318ULI8</accession>
<keyword evidence="7" id="KW-0812">Transmembrane</keyword>
<keyword evidence="3" id="KW-0997">Cell inner membrane</keyword>
<dbReference type="GO" id="GO:0005886">
    <property type="term" value="C:plasma membrane"/>
    <property type="evidence" value="ECO:0007669"/>
    <property type="project" value="UniProtKB-SubCell"/>
</dbReference>
<evidence type="ECO:0000256" key="4">
    <source>
        <dbReference type="ARBA" id="ARBA00022679"/>
    </source>
</evidence>
<organism evidence="8 9">
    <name type="scientific">Pedobacter nutrimenti</name>
    <dbReference type="NCBI Taxonomy" id="1241337"/>
    <lineage>
        <taxon>Bacteria</taxon>
        <taxon>Pseudomonadati</taxon>
        <taxon>Bacteroidota</taxon>
        <taxon>Sphingobacteriia</taxon>
        <taxon>Sphingobacteriales</taxon>
        <taxon>Sphingobacteriaceae</taxon>
        <taxon>Pedobacter</taxon>
    </lineage>
</organism>
<dbReference type="EMBL" id="QKLU01000001">
    <property type="protein sequence ID" value="PYF76953.1"/>
    <property type="molecule type" value="Genomic_DNA"/>
</dbReference>
<dbReference type="CDD" id="cd07984">
    <property type="entry name" value="LPLAT_LABLAT-like"/>
    <property type="match status" value="1"/>
</dbReference>
<proteinExistence type="predicted"/>
<comment type="subcellular location">
    <subcellularLocation>
        <location evidence="1">Cell inner membrane</location>
    </subcellularLocation>
</comment>
<name>A0A318ULI8_9SPHI</name>